<dbReference type="EMBL" id="JBBPBN010000588">
    <property type="protein sequence ID" value="KAK8484252.1"/>
    <property type="molecule type" value="Genomic_DNA"/>
</dbReference>
<name>A0ABR1ZU53_9ROSI</name>
<reference evidence="1 2" key="1">
    <citation type="journal article" date="2024" name="G3 (Bethesda)">
        <title>Genome assembly of Hibiscus sabdariffa L. provides insights into metabolisms of medicinal natural products.</title>
        <authorList>
            <person name="Kim T."/>
        </authorList>
    </citation>
    <scope>NUCLEOTIDE SEQUENCE [LARGE SCALE GENOMIC DNA]</scope>
    <source>
        <strain evidence="1">TK-2024</strain>
        <tissue evidence="1">Old leaves</tissue>
    </source>
</reference>
<evidence type="ECO:0000313" key="1">
    <source>
        <dbReference type="EMBL" id="KAK8484252.1"/>
    </source>
</evidence>
<proteinExistence type="predicted"/>
<dbReference type="Proteomes" id="UP001396334">
    <property type="component" value="Unassembled WGS sequence"/>
</dbReference>
<sequence>MKVKAFIWLILHRRAPVKVELVKRGISLNSDTLCPLLHEDPVAFFLVWNEAWEGAHKPKVFRHGKLFLQKPLS</sequence>
<organism evidence="1 2">
    <name type="scientific">Hibiscus sabdariffa</name>
    <name type="common">roselle</name>
    <dbReference type="NCBI Taxonomy" id="183260"/>
    <lineage>
        <taxon>Eukaryota</taxon>
        <taxon>Viridiplantae</taxon>
        <taxon>Streptophyta</taxon>
        <taxon>Embryophyta</taxon>
        <taxon>Tracheophyta</taxon>
        <taxon>Spermatophyta</taxon>
        <taxon>Magnoliopsida</taxon>
        <taxon>eudicotyledons</taxon>
        <taxon>Gunneridae</taxon>
        <taxon>Pentapetalae</taxon>
        <taxon>rosids</taxon>
        <taxon>malvids</taxon>
        <taxon>Malvales</taxon>
        <taxon>Malvaceae</taxon>
        <taxon>Malvoideae</taxon>
        <taxon>Hibiscus</taxon>
    </lineage>
</organism>
<comment type="caution">
    <text evidence="1">The sequence shown here is derived from an EMBL/GenBank/DDBJ whole genome shotgun (WGS) entry which is preliminary data.</text>
</comment>
<accession>A0ABR1ZU53</accession>
<keyword evidence="2" id="KW-1185">Reference proteome</keyword>
<protein>
    <submittedName>
        <fullName evidence="1">Uncharacterized protein</fullName>
    </submittedName>
</protein>
<evidence type="ECO:0000313" key="2">
    <source>
        <dbReference type="Proteomes" id="UP001396334"/>
    </source>
</evidence>
<gene>
    <name evidence="1" type="ORF">V6N11_068244</name>
</gene>